<dbReference type="EMBL" id="JBEXIP010000050">
    <property type="protein sequence ID" value="MET8438093.1"/>
    <property type="molecule type" value="Genomic_DNA"/>
</dbReference>
<sequence>MLPVAEQMDTWAHQDPAVAVWVAQYLDTPDGTDHAGRALAGAVIAWTRIHGVVSLEVEGLYNGMGHQPQTLLEVEMNMLADTFRLG</sequence>
<dbReference type="SUPFAM" id="SSF48498">
    <property type="entry name" value="Tetracyclin repressor-like, C-terminal domain"/>
    <property type="match status" value="1"/>
</dbReference>
<keyword evidence="5" id="KW-1185">Reference proteome</keyword>
<evidence type="ECO:0000313" key="5">
    <source>
        <dbReference type="Proteomes" id="UP001550044"/>
    </source>
</evidence>
<gene>
    <name evidence="4" type="ORF">ABZV61_36195</name>
</gene>
<reference evidence="4 5" key="1">
    <citation type="submission" date="2024-06" db="EMBL/GenBank/DDBJ databases">
        <title>The Natural Products Discovery Center: Release of the First 8490 Sequenced Strains for Exploring Actinobacteria Biosynthetic Diversity.</title>
        <authorList>
            <person name="Kalkreuter E."/>
            <person name="Kautsar S.A."/>
            <person name="Yang D."/>
            <person name="Bader C.D."/>
            <person name="Teijaro C.N."/>
            <person name="Fluegel L."/>
            <person name="Davis C.M."/>
            <person name="Simpson J.R."/>
            <person name="Lauterbach L."/>
            <person name="Steele A.D."/>
            <person name="Gui C."/>
            <person name="Meng S."/>
            <person name="Li G."/>
            <person name="Viehrig K."/>
            <person name="Ye F."/>
            <person name="Su P."/>
            <person name="Kiefer A.F."/>
            <person name="Nichols A."/>
            <person name="Cepeda A.J."/>
            <person name="Yan W."/>
            <person name="Fan B."/>
            <person name="Jiang Y."/>
            <person name="Adhikari A."/>
            <person name="Zheng C.-J."/>
            <person name="Schuster L."/>
            <person name="Cowan T.M."/>
            <person name="Smanski M.J."/>
            <person name="Chevrette M.G."/>
            <person name="De Carvalho L.P.S."/>
            <person name="Shen B."/>
        </authorList>
    </citation>
    <scope>NUCLEOTIDE SEQUENCE [LARGE SCALE GENOMIC DNA]</scope>
    <source>
        <strain evidence="4 5">NPDC005137</strain>
    </source>
</reference>
<proteinExistence type="predicted"/>
<dbReference type="Proteomes" id="UP001550044">
    <property type="component" value="Unassembled WGS sequence"/>
</dbReference>
<evidence type="ECO:0000256" key="2">
    <source>
        <dbReference type="ARBA" id="ARBA00023163"/>
    </source>
</evidence>
<protein>
    <submittedName>
        <fullName evidence="4">TetR-like C-terminal domain-containing protein</fullName>
    </submittedName>
</protein>
<dbReference type="Gene3D" id="1.10.357.10">
    <property type="entry name" value="Tetracycline Repressor, domain 2"/>
    <property type="match status" value="1"/>
</dbReference>
<evidence type="ECO:0000259" key="3">
    <source>
        <dbReference type="Pfam" id="PF13305"/>
    </source>
</evidence>
<dbReference type="InterPro" id="IPR025996">
    <property type="entry name" value="MT1864/Rv1816-like_C"/>
</dbReference>
<dbReference type="RefSeq" id="WP_356505123.1">
    <property type="nucleotide sequence ID" value="NZ_JBEXEF010000045.1"/>
</dbReference>
<keyword evidence="1" id="KW-0805">Transcription regulation</keyword>
<evidence type="ECO:0000256" key="1">
    <source>
        <dbReference type="ARBA" id="ARBA00023015"/>
    </source>
</evidence>
<feature type="domain" description="HTH-type transcriptional regulator MT1864/Rv1816-like C-terminal" evidence="3">
    <location>
        <begin position="9"/>
        <end position="78"/>
    </location>
</feature>
<comment type="caution">
    <text evidence="4">The sequence shown here is derived from an EMBL/GenBank/DDBJ whole genome shotgun (WGS) entry which is preliminary data.</text>
</comment>
<dbReference type="Pfam" id="PF13305">
    <property type="entry name" value="TetR_C_33"/>
    <property type="match status" value="1"/>
</dbReference>
<keyword evidence="2" id="KW-0804">Transcription</keyword>
<accession>A0ABV2UJQ7</accession>
<name>A0ABV2UJQ7_9ACTN</name>
<evidence type="ECO:0000313" key="4">
    <source>
        <dbReference type="EMBL" id="MET8438093.1"/>
    </source>
</evidence>
<organism evidence="4 5">
    <name type="scientific">Streptomyces sp. 900116325</name>
    <dbReference type="NCBI Taxonomy" id="3154295"/>
    <lineage>
        <taxon>Bacteria</taxon>
        <taxon>Bacillati</taxon>
        <taxon>Actinomycetota</taxon>
        <taxon>Actinomycetes</taxon>
        <taxon>Kitasatosporales</taxon>
        <taxon>Streptomycetaceae</taxon>
        <taxon>Streptomyces</taxon>
    </lineage>
</organism>
<dbReference type="InterPro" id="IPR036271">
    <property type="entry name" value="Tet_transcr_reg_TetR-rel_C_sf"/>
</dbReference>